<accession>A0A5D0U2C5</accession>
<sequence length="700" mass="73521">MLLSRKRPSPSSRRRPLKWAVLLLWVVITVLAVPAAGRLPDVVEGKSSAELPRGAQSTEVEKLAARFPGGELAPGIVVYVRASGVTAADRAKAEADRRALAPVAAGTIAPPRPSGDGRALMLAIPLADDDSLSDRAEKVRDQSRRAVPDGLEVRLTGPAGGALDVGDAFEHVDKALLIITILLVTAVLLVTYRSPVLWLLPVVNAAIALQVTNAVVYLLGKHAGLYVADGMSAILNALVFGISTDYALLLLARYREELRRHPDRHKAMAVALRRAAAPVAASAATVSLGLLCLLAADMGFNYALGPIGAIGVLGGLVVVMTLLPALLVILGRWIFWPRIPRYGDVPSGRGPWDRIGRRVAARPRLVWVGGMAVLGALAAGTLGIDTGLDRAHFLTDTPSSTIGERLLTEHYPGGQGRPLQAVTGDARAADAIRNSPGVARVENPRPSSDGRLTRFDVVLDAPPDSAAAADAVRRLRADVPNAAFGSSTAGKLDLADAQAHDRRVVIPLVLGVVLVVLIALLRALVAPLLVVGTVVASYFAALGAAWLLFRHVFGFPALDAQVALMGFLFMVALGVDYNLFLVSRIREEAARHGHRAGVLRGLGVTGGVISSAGLVLAATFGVLGVMPITMMVQIGVLVSLGVLLDTFFVRSVIVPALALDAGPRFWWPARRSAAEPEEGGDARTGPPPPATPAGRDRARG</sequence>
<evidence type="ECO:0000256" key="8">
    <source>
        <dbReference type="SAM" id="Phobius"/>
    </source>
</evidence>
<dbReference type="GO" id="GO:0005886">
    <property type="term" value="C:plasma membrane"/>
    <property type="evidence" value="ECO:0007669"/>
    <property type="project" value="UniProtKB-SubCell"/>
</dbReference>
<dbReference type="InterPro" id="IPR004869">
    <property type="entry name" value="MMPL_dom"/>
</dbReference>
<feature type="domain" description="SSD" evidence="9">
    <location>
        <begin position="197"/>
        <end position="329"/>
    </location>
</feature>
<dbReference type="Pfam" id="PF03176">
    <property type="entry name" value="MMPL"/>
    <property type="match status" value="2"/>
</dbReference>
<feature type="transmembrane region" description="Helical" evidence="8">
    <location>
        <begin position="528"/>
        <end position="549"/>
    </location>
</feature>
<evidence type="ECO:0000256" key="6">
    <source>
        <dbReference type="ARBA" id="ARBA00023136"/>
    </source>
</evidence>
<dbReference type="RefSeq" id="WP_148352921.1">
    <property type="nucleotide sequence ID" value="NZ_JBHSBF010000011.1"/>
</dbReference>
<dbReference type="Proteomes" id="UP000322634">
    <property type="component" value="Unassembled WGS sequence"/>
</dbReference>
<name>A0A5D0U2C5_9ACTN</name>
<dbReference type="AlphaFoldDB" id="A0A5D0U2C5"/>
<evidence type="ECO:0000256" key="5">
    <source>
        <dbReference type="ARBA" id="ARBA00022989"/>
    </source>
</evidence>
<feature type="transmembrane region" description="Helical" evidence="8">
    <location>
        <begin position="175"/>
        <end position="192"/>
    </location>
</feature>
<evidence type="ECO:0000256" key="7">
    <source>
        <dbReference type="SAM" id="MobiDB-lite"/>
    </source>
</evidence>
<comment type="subcellular location">
    <subcellularLocation>
        <location evidence="1">Cell membrane</location>
        <topology evidence="1">Multi-pass membrane protein</topology>
    </subcellularLocation>
</comment>
<feature type="transmembrane region" description="Helical" evidence="8">
    <location>
        <begin position="275"/>
        <end position="296"/>
    </location>
</feature>
<dbReference type="InterPro" id="IPR000731">
    <property type="entry name" value="SSD"/>
</dbReference>
<evidence type="ECO:0000256" key="2">
    <source>
        <dbReference type="ARBA" id="ARBA00010157"/>
    </source>
</evidence>
<evidence type="ECO:0000256" key="1">
    <source>
        <dbReference type="ARBA" id="ARBA00004651"/>
    </source>
</evidence>
<evidence type="ECO:0000259" key="9">
    <source>
        <dbReference type="PROSITE" id="PS50156"/>
    </source>
</evidence>
<keyword evidence="3" id="KW-1003">Cell membrane</keyword>
<keyword evidence="5 8" id="KW-1133">Transmembrane helix</keyword>
<feature type="domain" description="SSD" evidence="9">
    <location>
        <begin position="533"/>
        <end position="659"/>
    </location>
</feature>
<keyword evidence="11" id="KW-1185">Reference proteome</keyword>
<feature type="transmembrane region" description="Helical" evidence="8">
    <location>
        <begin position="504"/>
        <end position="521"/>
    </location>
</feature>
<feature type="transmembrane region" description="Helical" evidence="8">
    <location>
        <begin position="302"/>
        <end position="331"/>
    </location>
</feature>
<evidence type="ECO:0000313" key="10">
    <source>
        <dbReference type="EMBL" id="TYC11835.1"/>
    </source>
</evidence>
<dbReference type="PANTHER" id="PTHR33406:SF6">
    <property type="entry name" value="MEMBRANE PROTEIN YDGH-RELATED"/>
    <property type="match status" value="1"/>
</dbReference>
<evidence type="ECO:0000313" key="11">
    <source>
        <dbReference type="Proteomes" id="UP000322634"/>
    </source>
</evidence>
<feature type="transmembrane region" description="Helical" evidence="8">
    <location>
        <begin position="199"/>
        <end position="219"/>
    </location>
</feature>
<organism evidence="10 11">
    <name type="scientific">Actinomadura syzygii</name>
    <dbReference type="NCBI Taxonomy" id="1427538"/>
    <lineage>
        <taxon>Bacteria</taxon>
        <taxon>Bacillati</taxon>
        <taxon>Actinomycetota</taxon>
        <taxon>Actinomycetes</taxon>
        <taxon>Streptosporangiales</taxon>
        <taxon>Thermomonosporaceae</taxon>
        <taxon>Actinomadura</taxon>
    </lineage>
</organism>
<feature type="transmembrane region" description="Helical" evidence="8">
    <location>
        <begin position="561"/>
        <end position="581"/>
    </location>
</feature>
<evidence type="ECO:0000256" key="4">
    <source>
        <dbReference type="ARBA" id="ARBA00022692"/>
    </source>
</evidence>
<keyword evidence="4 8" id="KW-0812">Transmembrane</keyword>
<feature type="transmembrane region" description="Helical" evidence="8">
    <location>
        <begin position="365"/>
        <end position="384"/>
    </location>
</feature>
<dbReference type="PANTHER" id="PTHR33406">
    <property type="entry name" value="MEMBRANE PROTEIN MJ1562-RELATED"/>
    <property type="match status" value="1"/>
</dbReference>
<dbReference type="PROSITE" id="PS50156">
    <property type="entry name" value="SSD"/>
    <property type="match status" value="2"/>
</dbReference>
<comment type="caution">
    <text evidence="10">The sequence shown here is derived from an EMBL/GenBank/DDBJ whole genome shotgun (WGS) entry which is preliminary data.</text>
</comment>
<keyword evidence="6 8" id="KW-0472">Membrane</keyword>
<dbReference type="InterPro" id="IPR050545">
    <property type="entry name" value="Mycobact_MmpL"/>
</dbReference>
<dbReference type="Gene3D" id="1.20.1640.10">
    <property type="entry name" value="Multidrug efflux transporter AcrB transmembrane domain"/>
    <property type="match status" value="2"/>
</dbReference>
<evidence type="ECO:0000256" key="3">
    <source>
        <dbReference type="ARBA" id="ARBA00022475"/>
    </source>
</evidence>
<dbReference type="EMBL" id="VSFF01000010">
    <property type="protein sequence ID" value="TYC11835.1"/>
    <property type="molecule type" value="Genomic_DNA"/>
</dbReference>
<gene>
    <name evidence="10" type="ORF">FXF65_27615</name>
</gene>
<comment type="similarity">
    <text evidence="2">Belongs to the resistance-nodulation-cell division (RND) (TC 2.A.6) family. MmpL subfamily.</text>
</comment>
<proteinExistence type="inferred from homology"/>
<feature type="transmembrane region" description="Helical" evidence="8">
    <location>
        <begin position="231"/>
        <end position="254"/>
    </location>
</feature>
<reference evidence="10 11" key="1">
    <citation type="submission" date="2019-08" db="EMBL/GenBank/DDBJ databases">
        <title>Actinomadura sp. nov. CYP1-5 isolated from mountain soil.</title>
        <authorList>
            <person name="Songsumanus A."/>
            <person name="Kuncharoen N."/>
            <person name="Kudo T."/>
            <person name="Yuki M."/>
            <person name="Igarashi Y."/>
            <person name="Tanasupawat S."/>
        </authorList>
    </citation>
    <scope>NUCLEOTIDE SEQUENCE [LARGE SCALE GENOMIC DNA]</scope>
    <source>
        <strain evidence="10 11">GKU157</strain>
    </source>
</reference>
<dbReference type="SUPFAM" id="SSF82866">
    <property type="entry name" value="Multidrug efflux transporter AcrB transmembrane domain"/>
    <property type="match status" value="2"/>
</dbReference>
<protein>
    <submittedName>
        <fullName evidence="10">MMPL family transporter</fullName>
    </submittedName>
</protein>
<dbReference type="OrthoDB" id="2365435at2"/>
<feature type="transmembrane region" description="Helical" evidence="8">
    <location>
        <begin position="602"/>
        <end position="628"/>
    </location>
</feature>
<feature type="region of interest" description="Disordered" evidence="7">
    <location>
        <begin position="672"/>
        <end position="700"/>
    </location>
</feature>